<proteinExistence type="predicted"/>
<reference evidence="1 2" key="2">
    <citation type="journal article" date="2022" name="Mol. Ecol. Resour.">
        <title>The genomes of chicory, endive, great burdock and yacon provide insights into Asteraceae paleo-polyploidization history and plant inulin production.</title>
        <authorList>
            <person name="Fan W."/>
            <person name="Wang S."/>
            <person name="Wang H."/>
            <person name="Wang A."/>
            <person name="Jiang F."/>
            <person name="Liu H."/>
            <person name="Zhao H."/>
            <person name="Xu D."/>
            <person name="Zhang Y."/>
        </authorList>
    </citation>
    <scope>NUCLEOTIDE SEQUENCE [LARGE SCALE GENOMIC DNA]</scope>
    <source>
        <strain evidence="2">cv. Niubang</strain>
    </source>
</reference>
<evidence type="ECO:0000313" key="1">
    <source>
        <dbReference type="EMBL" id="KAI3684242.1"/>
    </source>
</evidence>
<protein>
    <submittedName>
        <fullName evidence="1">Uncharacterized protein</fullName>
    </submittedName>
</protein>
<accession>A0ACB8YFE9</accession>
<dbReference type="Proteomes" id="UP001055879">
    <property type="component" value="Linkage Group LG12"/>
</dbReference>
<evidence type="ECO:0000313" key="2">
    <source>
        <dbReference type="Proteomes" id="UP001055879"/>
    </source>
</evidence>
<name>A0ACB8YFE9_ARCLA</name>
<dbReference type="EMBL" id="CM042058">
    <property type="protein sequence ID" value="KAI3684242.1"/>
    <property type="molecule type" value="Genomic_DNA"/>
</dbReference>
<gene>
    <name evidence="1" type="ORF">L6452_33463</name>
</gene>
<comment type="caution">
    <text evidence="1">The sequence shown here is derived from an EMBL/GenBank/DDBJ whole genome shotgun (WGS) entry which is preliminary data.</text>
</comment>
<sequence>MAWFSGKVSLGNFPDLAGAVNKFSESVKNIEKNFDSALGLEDKAGATTSTTEASGSWPADLMAFMGQKSEDGTVESTEELESSSPQHTSFSKEKEGSQADNSASSINEHYQAVKEENALNPAERKDHPVQKNIEVLEEANSKKPADTNIEVLEEANSKKHVESNIALSEDADIADKPLETNIGLSEYAENLAERSAATNIAVSDEATTTAANHSEAEVDAQAELSADHAEQSEFVDHVLSRDSSEFGPSQKSESIQDESTNLSDQVVVTSELNEVHPAPDLPKDEDGPKIQSEETSQEVSAVEVLKPSFDGQDGIVTELNEEVHLQSLQSSDDASPMIPEVVPKEDNANDEVRMLGQLTSDIQSDIKEKCSSSESNLSDNANSMVELEKVKKEMKMMENALLGAARQSQAKADEIAKLMTENEQLKSIIEDQRRKSNEAEIESLREEYHQRVSTLERKVYALTKERDTLRREQNKKSDAAALLKEKDEIITQVMAEGEALSKKQAAQESQIRKLRAQIREFEEEKKGLIAKLQVEENKVESIKRDKAATEKLLQETIEKNQAELATQKEYYTTALTAAKEAEALAEAQANSEARTELQSHLREAEEREVMLVQTLEELRQTLSRTEQQAVFREEMLRRDVEDLQKRYQASERRCEELVMQVPDSTRPLLRQIEAMQETTARRAEAWTAVERSLNSRLQEAEAKSAAAEERESSVNERLSQTLSRINVLEVQISCLRAEQTQLTRSLEKERQKAAENRQEYLALKEEADTHEDHVKRLEEEMRELKRKHKQELQEALTHQELLQQDIEREKAARLELETTTLLHSSIVPEQSPIARTKSAYENGLTRRLSGTSSLGSMEESFYLQASLDSSDTLSERRNPGEPTMNSYYLKSMTPNAFEAALRQKEGELASYMSRLASMESIRDSLAEELVKMTEECEKLRSEVSLLPGLKADLEALRRRHSAALELMGERDEELEELRADIVDLKEMYREQVNMLVNKIQVLSSSITAS</sequence>
<organism evidence="1 2">
    <name type="scientific">Arctium lappa</name>
    <name type="common">Greater burdock</name>
    <name type="synonym">Lappa major</name>
    <dbReference type="NCBI Taxonomy" id="4217"/>
    <lineage>
        <taxon>Eukaryota</taxon>
        <taxon>Viridiplantae</taxon>
        <taxon>Streptophyta</taxon>
        <taxon>Embryophyta</taxon>
        <taxon>Tracheophyta</taxon>
        <taxon>Spermatophyta</taxon>
        <taxon>Magnoliopsida</taxon>
        <taxon>eudicotyledons</taxon>
        <taxon>Gunneridae</taxon>
        <taxon>Pentapetalae</taxon>
        <taxon>asterids</taxon>
        <taxon>campanulids</taxon>
        <taxon>Asterales</taxon>
        <taxon>Asteraceae</taxon>
        <taxon>Carduoideae</taxon>
        <taxon>Cardueae</taxon>
        <taxon>Arctiinae</taxon>
        <taxon>Arctium</taxon>
    </lineage>
</organism>
<reference evidence="2" key="1">
    <citation type="journal article" date="2022" name="Mol. Ecol. Resour.">
        <title>The genomes of chicory, endive, great burdock and yacon provide insights into Asteraceae palaeo-polyploidization history and plant inulin production.</title>
        <authorList>
            <person name="Fan W."/>
            <person name="Wang S."/>
            <person name="Wang H."/>
            <person name="Wang A."/>
            <person name="Jiang F."/>
            <person name="Liu H."/>
            <person name="Zhao H."/>
            <person name="Xu D."/>
            <person name="Zhang Y."/>
        </authorList>
    </citation>
    <scope>NUCLEOTIDE SEQUENCE [LARGE SCALE GENOMIC DNA]</scope>
    <source>
        <strain evidence="2">cv. Niubang</strain>
    </source>
</reference>
<keyword evidence="2" id="KW-1185">Reference proteome</keyword>